<feature type="site" description="Critical for catalysis" evidence="11">
    <location>
        <position position="160"/>
    </location>
</feature>
<evidence type="ECO:0000259" key="15">
    <source>
        <dbReference type="SMART" id="SM01329"/>
    </source>
</evidence>
<dbReference type="InterPro" id="IPR004790">
    <property type="entry name" value="Isocitrate_DH_NADP"/>
</dbReference>
<evidence type="ECO:0000313" key="18">
    <source>
        <dbReference type="FlyBase" id="FBgn0001248"/>
    </source>
</evidence>
<reference evidence="19" key="4">
    <citation type="journal article" date="2002" name="Genome Biol.">
        <title>The transposable elements of the Drosophila melanogaster euchromatin: a genomics perspective.</title>
        <authorList>
            <person name="Kaminker J.S."/>
            <person name="Bergman C.M."/>
            <person name="Kronmiller B."/>
            <person name="Carlson J."/>
            <person name="Svirskas R."/>
            <person name="Patel S."/>
            <person name="Frise E."/>
            <person name="Wheeler D.A."/>
            <person name="Lewis S.E."/>
            <person name="Rubin G.M."/>
            <person name="Ashburner M."/>
            <person name="Celniker S.E."/>
        </authorList>
    </citation>
    <scope>NUCLEOTIDE SEQUENCE [LARGE SCALE GENOMIC DNA]</scope>
    <source>
        <strain evidence="19">Berkeley</strain>
    </source>
</reference>
<feature type="binding site" evidence="12">
    <location>
        <position position="130"/>
    </location>
    <ligand>
        <name>D-threo-isocitrate</name>
        <dbReference type="ChEBI" id="CHEBI:15562"/>
    </ligand>
</feature>
<dbReference type="GO" id="GO:0000287">
    <property type="term" value="F:magnesium ion binding"/>
    <property type="evidence" value="ECO:0007669"/>
    <property type="project" value="InterPro"/>
</dbReference>
<dbReference type="GO" id="GO:0051287">
    <property type="term" value="F:NAD binding"/>
    <property type="evidence" value="ECO:0007669"/>
    <property type="project" value="InterPro"/>
</dbReference>
<evidence type="ECO:0000256" key="5">
    <source>
        <dbReference type="ARBA" id="ARBA00022723"/>
    </source>
</evidence>
<dbReference type="GO" id="GO:0005739">
    <property type="term" value="C:mitochondrion"/>
    <property type="evidence" value="ECO:0007005"/>
    <property type="project" value="FlyBase"/>
</dbReference>
<evidence type="ECO:0000256" key="14">
    <source>
        <dbReference type="PIRSR" id="PIRSR000108-4"/>
    </source>
</evidence>
<dbReference type="FlyBase" id="FBgn0001248">
    <property type="gene designation" value="Idh"/>
</dbReference>
<accession>Q8IQA7</accession>
<keyword evidence="20" id="KW-1267">Proteomics identification</keyword>
<reference evidence="16" key="13">
    <citation type="journal article" date="2015" name="Genome Res.">
        <title>The Release 6 reference sequence of the Drosophila melanogaster genome.</title>
        <authorList>
            <person name="Hoskins R.A."/>
            <person name="Carlson J.W."/>
            <person name="Wan K.H."/>
            <person name="Park S."/>
            <person name="Mendez I."/>
            <person name="Galle S.E."/>
            <person name="Booth B.W."/>
            <person name="Pfeiffer B.D."/>
            <person name="George R.A."/>
            <person name="Svirskas R."/>
            <person name="Krzywinski M."/>
            <person name="Schein J."/>
            <person name="Accardo M.C."/>
            <person name="Damia E."/>
            <person name="Messina G."/>
            <person name="Mendez-Lago M."/>
            <person name="de Pablos B."/>
            <person name="Demakova O.V."/>
            <person name="Andreyeva E.N."/>
            <person name="Boldyreva L.V."/>
            <person name="Marra M."/>
            <person name="Carvalho A.B."/>
            <person name="Dimitri P."/>
            <person name="Villasante A."/>
            <person name="Zhimulev I.F."/>
            <person name="Rubin G.M."/>
            <person name="Karpen G.H."/>
            <person name="Celniker S.E."/>
        </authorList>
    </citation>
    <scope>NUCLEOTIDE SEQUENCE</scope>
</reference>
<sequence>MDNERMSAVSEHSSVVCSPEQMAQKIKAGPVVDVLGDEMTRIIWDSIKSQLILPFLDIELHTYDLGIENRDKTEDQVTIDCAEAIKKYNVGIKCATITPDEKRVEEFNLKKMWKSPNGTIRNILGGTVFREAIICKNVPRLVTGWQKPIVIGRHAHADQYKAVDYVVPGPGKLTLTWKGTDGQVIDEVINDFKGPGIALGMFNTDDSIVDFAHASFKYALDRKLPLYMSTKNTILKKYDGRFKDIFEDLYNKQYKKEYEAAGIWYEHRLIDDMVAYAMKSEGGFVWACKNYDGDVQSDSVAQGYGSLGLMTSVLLCPDGKTVEAEAAHGTVTRHFRFYQQGKETSTNPIASIFAWTRGLLHRAKLDNNEPLKQFADTLEQVCIDTIESGAMTKDLAICIKGNINAVTRRDYQETFEFINTLAKNLEGALAKNAVAAK</sequence>
<dbReference type="FunFam" id="3.40.718.10:FF:000002">
    <property type="entry name" value="Isocitrate dehydrogenase [NADP]"/>
    <property type="match status" value="1"/>
</dbReference>
<dbReference type="GO" id="GO:0006099">
    <property type="term" value="P:tricarboxylic acid cycle"/>
    <property type="evidence" value="ECO:0007669"/>
    <property type="project" value="UniProtKB-KW"/>
</dbReference>
<feature type="binding site" evidence="14">
    <location>
        <position position="279"/>
    </location>
    <ligand>
        <name>NADP(+)</name>
        <dbReference type="ChEBI" id="CHEBI:58349"/>
    </ligand>
</feature>
<keyword evidence="3" id="KW-0329">Glyoxylate bypass</keyword>
<reference evidence="16" key="11">
    <citation type="journal article" date="2015" name="G3 (Bethesda)">
        <title>Gene Model Annotations for Drosophila melanogaster: Impact of High-Throughput Data.</title>
        <authorList>
            <consortium name="FlyBase Consortium"/>
            <person name="Matthews B.B."/>
            <person name="Dos Santos G."/>
            <person name="Crosby M.A."/>
            <person name="Emmert D.B."/>
            <person name="St Pierre S.E."/>
            <person name="Gramates L.S."/>
            <person name="Zhou P."/>
            <person name="Schroeder A.J."/>
            <person name="Falls K."/>
            <person name="Strelets V."/>
            <person name="Russo S.M."/>
            <person name="Gelbart W.M."/>
            <person name="null"/>
        </authorList>
    </citation>
    <scope>NUCLEOTIDE SEQUENCE</scope>
</reference>
<reference evidence="19" key="3">
    <citation type="journal article" date="2002" name="Genome Biol.">
        <title>Annotation of the Drosophila melanogaster euchromatic genome: a systematic review.</title>
        <authorList>
            <person name="Misra S."/>
            <person name="Crosby M.A."/>
            <person name="Mungall C.J."/>
            <person name="Matthews B.B."/>
            <person name="Campbell K.S."/>
            <person name="Hradecky P."/>
            <person name="Huang Y."/>
            <person name="Kaminker J.S."/>
            <person name="Millburn G.H."/>
            <person name="Prochnik S.E."/>
            <person name="Smith C.D."/>
            <person name="Tupy J.L."/>
            <person name="Whitfied E.J."/>
            <person name="Bayraktaroglu L."/>
            <person name="Berman B.P."/>
            <person name="Bettencourt B.R."/>
            <person name="Celniker S.E."/>
            <person name="de Grey A.D."/>
            <person name="Drysdale R.A."/>
            <person name="Harris N.L."/>
            <person name="Richter J."/>
            <person name="Russo S."/>
            <person name="Schroeder A.J."/>
            <person name="Shu S.Q."/>
            <person name="Stapleton M."/>
            <person name="Yamada C."/>
            <person name="Ashburner M."/>
            <person name="Gelbart W.M."/>
            <person name="Rubin G.M."/>
            <person name="Lewis S.E."/>
        </authorList>
    </citation>
    <scope>GENOME REANNOTATION</scope>
    <source>
        <strain evidence="19">Berkeley</strain>
    </source>
</reference>
<dbReference type="PIRSF" id="PIRSF000108">
    <property type="entry name" value="IDH_NADP"/>
    <property type="match status" value="1"/>
</dbReference>
<dbReference type="Pfam" id="PF00180">
    <property type="entry name" value="Iso_dh"/>
    <property type="match status" value="1"/>
</dbReference>
<feature type="binding site" evidence="13">
    <location>
        <position position="271"/>
    </location>
    <ligand>
        <name>Mn(2+)</name>
        <dbReference type="ChEBI" id="CHEBI:29035"/>
    </ligand>
</feature>
<evidence type="ECO:0000313" key="19">
    <source>
        <dbReference type="Proteomes" id="UP000000803"/>
    </source>
</evidence>
<comment type="similarity">
    <text evidence="2 10">Belongs to the isocitrate and isopropylmalate dehydrogenases family.</text>
</comment>
<reference evidence="16 19" key="5">
    <citation type="journal article" date="2002" name="Genome Biol.">
        <title>Heterochromatic sequences in a Drosophila whole-genome shotgun assembly.</title>
        <authorList>
            <person name="Hoskins R.A."/>
            <person name="Smith C.D."/>
            <person name="Carlson J.W."/>
            <person name="Carvalho A.B."/>
            <person name="Halpern A."/>
            <person name="Kaminker J.S."/>
            <person name="Kennedy C."/>
            <person name="Mungall C.J."/>
            <person name="Sullivan B.A."/>
            <person name="Sutton G.G."/>
            <person name="Yasuhara J.C."/>
            <person name="Wakimoto B.T."/>
            <person name="Myers E.W."/>
            <person name="Celniker S.E."/>
            <person name="Rubin G.M."/>
            <person name="Karpen G.H."/>
        </authorList>
    </citation>
    <scope>NUCLEOTIDE SEQUENCE [LARGE SCALE GENOMIC DNA]</scope>
    <source>
        <strain evidence="19">Berkeley</strain>
    </source>
</reference>
<dbReference type="InterPro" id="IPR019818">
    <property type="entry name" value="IsoCit/isopropylmalate_DH_CS"/>
</dbReference>
<dbReference type="VEuPathDB" id="VectorBase:FBgn0001248"/>
<dbReference type="RefSeq" id="NP_729367.1">
    <property type="nucleotide sequence ID" value="NM_168266.2"/>
</dbReference>
<dbReference type="SMART" id="SM01329">
    <property type="entry name" value="Iso_dh"/>
    <property type="match status" value="1"/>
</dbReference>
<organism evidence="16 19">
    <name type="scientific">Drosophila melanogaster</name>
    <name type="common">Fruit fly</name>
    <dbReference type="NCBI Taxonomy" id="7227"/>
    <lineage>
        <taxon>Eukaryota</taxon>
        <taxon>Metazoa</taxon>
        <taxon>Ecdysozoa</taxon>
        <taxon>Arthropoda</taxon>
        <taxon>Hexapoda</taxon>
        <taxon>Insecta</taxon>
        <taxon>Pterygota</taxon>
        <taxon>Neoptera</taxon>
        <taxon>Endopterygota</taxon>
        <taxon>Diptera</taxon>
        <taxon>Brachycera</taxon>
        <taxon>Muscomorpha</taxon>
        <taxon>Ephydroidea</taxon>
        <taxon>Drosophilidae</taxon>
        <taxon>Drosophila</taxon>
        <taxon>Sophophora</taxon>
    </lineage>
</organism>
<dbReference type="NCBIfam" id="NF006156">
    <property type="entry name" value="PRK08299.1"/>
    <property type="match status" value="1"/>
</dbReference>
<dbReference type="AGR" id="FB:FBgn0001248"/>
<reference evidence="16 19" key="1">
    <citation type="journal article" date="2000" name="Science">
        <title>The genome sequence of Drosophila melanogaster.</title>
        <authorList>
            <person name="Adams M.D."/>
            <person name="Celniker S.E."/>
            <person name="Holt R.A."/>
            <person name="Evans C.A."/>
            <person name="Gocayne J.D."/>
            <person name="Amanatides P.G."/>
            <person name="Scherer S.E."/>
            <person name="Li P.W."/>
            <person name="Hoskins R.A."/>
            <person name="Galle R.F."/>
            <person name="George R.A."/>
            <person name="Lewis S.E."/>
            <person name="Richards S."/>
            <person name="Ashburner M."/>
            <person name="Henderson S.N."/>
            <person name="Sutton G.G."/>
            <person name="Wortman J.R."/>
            <person name="Yandell M.D."/>
            <person name="Zhang Q."/>
            <person name="Chen L.X."/>
            <person name="Brandon R.C."/>
            <person name="Rogers Y.H."/>
            <person name="Blazej R.G."/>
            <person name="Champe M."/>
            <person name="Pfeiffer B.D."/>
            <person name="Wan K.H."/>
            <person name="Doyle C."/>
            <person name="Baxter E.G."/>
            <person name="Helt G."/>
            <person name="Nelson C.R."/>
            <person name="Gabor G.L."/>
            <person name="Abril J.F."/>
            <person name="Agbayani A."/>
            <person name="An H.J."/>
            <person name="Andrews-Pfannkoch C."/>
            <person name="Baldwin D."/>
            <person name="Ballew R.M."/>
            <person name="Basu A."/>
            <person name="Baxendale J."/>
            <person name="Bayraktaroglu L."/>
            <person name="Beasley E.M."/>
            <person name="Beeson K.Y."/>
            <person name="Benos P.V."/>
            <person name="Berman B.P."/>
            <person name="Bhandari D."/>
            <person name="Bolshakov S."/>
            <person name="Borkova D."/>
            <person name="Botchan M.R."/>
            <person name="Bouck J."/>
            <person name="Brokstein P."/>
            <person name="Brottier P."/>
            <person name="Burtis K.C."/>
            <person name="Busam D.A."/>
            <person name="Butler H."/>
            <person name="Cadieu E."/>
            <person name="Center A."/>
            <person name="Chandra I."/>
            <person name="Cherry J.M."/>
            <person name="Cawley S."/>
            <person name="Dahlke C."/>
            <person name="Davenport L.B."/>
            <person name="Davies P."/>
            <person name="de Pablos B."/>
            <person name="Delcher A."/>
            <person name="Deng Z."/>
            <person name="Mays A.D."/>
            <person name="Dew I."/>
            <person name="Dietz S.M."/>
            <person name="Dodson K."/>
            <person name="Doup L.E."/>
            <person name="Downes M."/>
            <person name="Dugan-Rocha S."/>
            <person name="Dunkov B.C."/>
            <person name="Dunn P."/>
            <person name="Durbin K.J."/>
            <person name="Evangelista C.C."/>
            <person name="Ferraz C."/>
            <person name="Ferriera S."/>
            <person name="Fleischmann W."/>
            <person name="Fosler C."/>
            <person name="Gabrielian A.E."/>
            <person name="Garg N.S."/>
            <person name="Gelbart W.M."/>
            <person name="Glasser K."/>
            <person name="Glodek A."/>
            <person name="Gong F."/>
            <person name="Gorrell J.H."/>
            <person name="Gu Z."/>
            <person name="Guan P."/>
            <person name="Harris M."/>
            <person name="Harris N.L."/>
            <person name="Harvey D."/>
            <person name="Heiman T.J."/>
            <person name="Hernandez J.R."/>
            <person name="Houck J."/>
            <person name="Hostin D."/>
            <person name="Houston K.A."/>
            <person name="Howland T.J."/>
            <person name="Wei M.H."/>
            <person name="Ibegwam C."/>
            <person name="Jalali M."/>
            <person name="Kalush F."/>
            <person name="Karpen G.H."/>
            <person name="Ke Z."/>
            <person name="Kennison J.A."/>
            <person name="Ketchum K.A."/>
            <person name="Kimmel B.E."/>
            <person name="Kodira C.D."/>
            <person name="Kraft C."/>
            <person name="Kravitz S."/>
            <person name="Kulp D."/>
            <person name="Lai Z."/>
            <person name="Lasko P."/>
            <person name="Lei Y."/>
            <person name="Levitsky A.A."/>
            <person name="Li J."/>
            <person name="Li Z."/>
            <person name="Liang Y."/>
            <person name="Lin X."/>
            <person name="Liu X."/>
            <person name="Mattei B."/>
            <person name="McIntosh T.C."/>
            <person name="McLeod M.P."/>
            <person name="McPherson D."/>
            <person name="Merkulov G."/>
            <person name="Milshina N.V."/>
            <person name="Mobarry C."/>
            <person name="Morris J."/>
            <person name="Moshrefi A."/>
            <person name="Mount S.M."/>
            <person name="Moy M."/>
            <person name="Murphy B."/>
            <person name="Murphy L."/>
            <person name="Muzny D.M."/>
            <person name="Nelson D.L."/>
            <person name="Nelson D.R."/>
            <person name="Nelson K.A."/>
            <person name="Nixon K."/>
            <person name="Nusskern D.R."/>
            <person name="Pacleb J.M."/>
            <person name="Palazzolo M."/>
            <person name="Pittman G.S."/>
            <person name="Pan S."/>
            <person name="Pollard J."/>
            <person name="Puri V."/>
            <person name="Reese M.G."/>
            <person name="Reinert K."/>
            <person name="Remington K."/>
            <person name="Saunders R.D."/>
            <person name="Scheeler F."/>
            <person name="Shen H."/>
            <person name="Shue B.C."/>
            <person name="Siden-Kiamos I."/>
            <person name="Simpson M."/>
            <person name="Skupski M.P."/>
            <person name="Smith T."/>
            <person name="Spier E."/>
            <person name="Spradling A.C."/>
            <person name="Stapleton M."/>
            <person name="Strong R."/>
            <person name="Sun E."/>
            <person name="Svirskas R."/>
            <person name="Tector C."/>
            <person name="Turner R."/>
            <person name="Venter E."/>
            <person name="Wang A.H."/>
            <person name="Wang X."/>
            <person name="Wang Z.Y."/>
            <person name="Wassarman D.A."/>
            <person name="Weinstock G.M."/>
            <person name="Weissenbach J."/>
            <person name="Williams S.M."/>
            <person name="WoodageT"/>
            <person name="Worley K.C."/>
            <person name="Wu D."/>
            <person name="Yang S."/>
            <person name="Yao Q.A."/>
            <person name="Ye J."/>
            <person name="Yeh R.F."/>
            <person name="Zaveri J.S."/>
            <person name="Zhan M."/>
            <person name="Zhang G."/>
            <person name="Zhao Q."/>
            <person name="Zheng L."/>
            <person name="Zheng X.H."/>
            <person name="Zhong F.N."/>
            <person name="Zhong W."/>
            <person name="Zhou X."/>
            <person name="Zhu S."/>
            <person name="Zhu X."/>
            <person name="Smith H.O."/>
            <person name="Gibbs R.A."/>
            <person name="Myers E.W."/>
            <person name="Rubin G.M."/>
            <person name="Venter J.C."/>
        </authorList>
    </citation>
    <scope>NUCLEOTIDE SEQUENCE [LARGE SCALE GENOMIC DNA]</scope>
    <source>
        <strain evidence="19">Berkeley</strain>
    </source>
</reference>
<keyword evidence="8 10" id="KW-0560">Oxidoreductase</keyword>
<evidence type="ECO:0000256" key="9">
    <source>
        <dbReference type="ARBA" id="ARBA00023211"/>
    </source>
</evidence>
<comment type="cofactor">
    <cofactor evidence="1">
        <name>Mn(2+)</name>
        <dbReference type="ChEBI" id="CHEBI:29035"/>
    </cofactor>
</comment>
<dbReference type="CTD" id="44291"/>
<evidence type="ECO:0000256" key="6">
    <source>
        <dbReference type="ARBA" id="ARBA00022842"/>
    </source>
</evidence>
<feature type="binding site" evidence="14">
    <location>
        <position position="103"/>
    </location>
    <ligand>
        <name>NADP(+)</name>
        <dbReference type="ChEBI" id="CHEBI:58349"/>
    </ligand>
</feature>
<keyword evidence="5 10" id="KW-0479">Metal-binding</keyword>
<keyword evidence="9 10" id="KW-0464">Manganese</keyword>
<dbReference type="GeneID" id="44291"/>
<dbReference type="OrthoDB" id="248923at2759"/>
<evidence type="ECO:0000256" key="4">
    <source>
        <dbReference type="ARBA" id="ARBA00022532"/>
    </source>
</evidence>
<evidence type="ECO:0007829" key="20">
    <source>
        <dbReference type="PeptideAtlas" id="Q8IQA7"/>
    </source>
</evidence>
<evidence type="ECO:0000256" key="13">
    <source>
        <dbReference type="PIRSR" id="PIRSR000108-3"/>
    </source>
</evidence>
<dbReference type="PANTHER" id="PTHR11822">
    <property type="entry name" value="NADP-SPECIFIC ISOCITRATE DEHYDROGENASE"/>
    <property type="match status" value="1"/>
</dbReference>
<feature type="domain" description="Isopropylmalate dehydrogenase-like" evidence="15">
    <location>
        <begin position="30"/>
        <end position="421"/>
    </location>
</feature>
<reference evidence="16 19" key="8">
    <citation type="journal article" date="2007" name="Science">
        <title>The Release 5.1 annotation of Drosophila melanogaster heterochromatin.</title>
        <authorList>
            <person name="Smith C.D."/>
            <person name="Shu S."/>
            <person name="Mungall C.J."/>
            <person name="Karpen G.H."/>
        </authorList>
    </citation>
    <scope>NUCLEOTIDE SEQUENCE [LARGE SCALE GENOMIC DNA]</scope>
    <source>
        <strain evidence="19">Berkeley</strain>
    </source>
</reference>
<comment type="catalytic activity">
    <reaction evidence="10">
        <text>D-threo-isocitrate + NADP(+) = 2-oxoglutarate + CO2 + NADPH</text>
        <dbReference type="Rhea" id="RHEA:19629"/>
        <dbReference type="ChEBI" id="CHEBI:15562"/>
        <dbReference type="ChEBI" id="CHEBI:16526"/>
        <dbReference type="ChEBI" id="CHEBI:16810"/>
        <dbReference type="ChEBI" id="CHEBI:57783"/>
        <dbReference type="ChEBI" id="CHEBI:58349"/>
        <dbReference type="EC" id="1.1.1.42"/>
    </reaction>
</comment>
<reference evidence="16 19" key="9">
    <citation type="journal article" date="2007" name="Science">
        <title>Sequence finishing and mapping of Drosophila melanogaster heterochromatin.</title>
        <authorList>
            <person name="Hoskins R.A."/>
            <person name="Carlson J.W."/>
            <person name="Kennedy C."/>
            <person name="Acevedo D."/>
            <person name="Evans-Holm M."/>
            <person name="Frise E."/>
            <person name="Wan K.H."/>
            <person name="Park S."/>
            <person name="Mendez-Lago M."/>
            <person name="Rossi F."/>
            <person name="Villasante A."/>
            <person name="Dimitri P."/>
            <person name="Karpen G.H."/>
            <person name="Celniker S.E."/>
        </authorList>
    </citation>
    <scope>NUCLEOTIDE SEQUENCE [LARGE SCALE GENOMIC DNA]</scope>
    <source>
        <strain evidence="19">Berkeley</strain>
    </source>
</reference>
<keyword evidence="4 10" id="KW-0816">Tricarboxylic acid cycle</keyword>
<dbReference type="Proteomes" id="UP000000803">
    <property type="component" value="Chromosome 3L"/>
</dbReference>
<evidence type="ECO:0000313" key="16">
    <source>
        <dbReference type="EMBL" id="AAN12002.1"/>
    </source>
</evidence>
<name>Q8IQA7_DROME</name>
<evidence type="ECO:0000256" key="1">
    <source>
        <dbReference type="ARBA" id="ARBA00001936"/>
    </source>
</evidence>
<feature type="binding site" evidence="12">
    <location>
        <position position="153"/>
    </location>
    <ligand>
        <name>D-threo-isocitrate</name>
        <dbReference type="ChEBI" id="CHEBI:15562"/>
    </ligand>
</feature>
<evidence type="ECO:0000256" key="8">
    <source>
        <dbReference type="ARBA" id="ARBA00023002"/>
    </source>
</evidence>
<dbReference type="EMBL" id="BT099506">
    <property type="protein sequence ID" value="ACU24746.1"/>
    <property type="molecule type" value="mRNA"/>
</dbReference>
<comment type="cofactor">
    <cofactor evidence="10 13">
        <name>Mg(2+)</name>
        <dbReference type="ChEBI" id="CHEBI:18420"/>
    </cofactor>
    <cofactor evidence="10 13">
        <name>Mn(2+)</name>
        <dbReference type="ChEBI" id="CHEBI:29035"/>
    </cofactor>
    <text evidence="10 13">Binds 1 Mg(2+) or Mn(2+) ion per subunit.</text>
</comment>
<feature type="site" description="Critical for catalysis" evidence="11">
    <location>
        <position position="231"/>
    </location>
</feature>
<reference evidence="16" key="12">
    <citation type="journal article" date="2015" name="G3 (Bethesda)">
        <title>Gene Model Annotations for Drosophila melanogaster: The Rule-Benders.</title>
        <authorList>
            <consortium name="FlyBase Consortium"/>
            <person name="Crosby M.A."/>
            <person name="Gramates L.S."/>
            <person name="Dos Santos G."/>
            <person name="Matthews B.B."/>
            <person name="St Pierre S.E."/>
            <person name="Zhou P."/>
            <person name="Schroeder A.J."/>
            <person name="Falls K."/>
            <person name="Emmert D.B."/>
            <person name="Russo S.M."/>
            <person name="Gelbart W.M."/>
            <person name="null"/>
        </authorList>
    </citation>
    <scope>NUCLEOTIDE SEQUENCE</scope>
</reference>
<dbReference type="UCSC" id="CG7176-RD">
    <property type="organism name" value="d. melanogaster"/>
</dbReference>
<feature type="binding site" evidence="14">
    <location>
        <position position="347"/>
    </location>
    <ligand>
        <name>NADP(+)</name>
        <dbReference type="ChEBI" id="CHEBI:58349"/>
    </ligand>
</feature>
<dbReference type="ExpressionAtlas" id="Q8IQA7">
    <property type="expression patterns" value="baseline and differential"/>
</dbReference>
<dbReference type="PROSITE" id="PS00470">
    <property type="entry name" value="IDH_IMDH"/>
    <property type="match status" value="1"/>
</dbReference>
<dbReference type="NCBIfam" id="TIGR00127">
    <property type="entry name" value="nadp_idh_euk"/>
    <property type="match status" value="1"/>
</dbReference>
<reference evidence="16" key="7">
    <citation type="submission" date="2006-08" db="EMBL/GenBank/DDBJ databases">
        <authorList>
            <person name="Celniker S."/>
            <person name="Carlson J."/>
            <person name="Wan K."/>
            <person name="Frise E."/>
            <person name="Hoskins R."/>
            <person name="Park S."/>
            <person name="Svirskas R."/>
            <person name="Rubin G."/>
        </authorList>
    </citation>
    <scope>NUCLEOTIDE SEQUENCE</scope>
</reference>
<evidence type="ECO:0000256" key="11">
    <source>
        <dbReference type="PIRSR" id="PIRSR000108-1"/>
    </source>
</evidence>
<dbReference type="PANTHER" id="PTHR11822:SF21">
    <property type="entry name" value="ISOCITRATE DEHYDROGENASE [NADP], MITOCHONDRIAL"/>
    <property type="match status" value="1"/>
</dbReference>
<gene>
    <name evidence="16 18" type="primary">Idh</name>
    <name evidence="16" type="synonym">cIdh</name>
    <name evidence="16" type="synonym">CT22171</name>
    <name evidence="16" type="synonym">Dmel\CG7176</name>
    <name evidence="16" type="synonym">ICDH</name>
    <name evidence="16" type="synonym">IDH</name>
    <name evidence="16" type="synonym">idh</name>
    <name evidence="16" type="synonym">IDH (CG7176)</name>
    <name evidence="16" type="synonym">IDH-NADP</name>
    <name evidence="16" type="synonym">Idh-NADP</name>
    <name evidence="17" type="synonym">Idh-RD</name>
    <name evidence="16" type="synonym">IDH1</name>
    <name evidence="16" type="synonym">isocitrate dehydrogenase</name>
    <name evidence="16" type="synonym">l(3)L3852</name>
    <name evidence="16 18" type="ORF">CG7176</name>
    <name evidence="16" type="ORF">Dmel_CG7176</name>
</gene>
<evidence type="ECO:0000256" key="12">
    <source>
        <dbReference type="PIRSR" id="PIRSR000108-2"/>
    </source>
</evidence>
<reference evidence="16 19" key="6">
    <citation type="journal article" date="2005" name="PLoS Comput. Biol.">
        <title>Combined evidence annotation of transposable elements in genome sequences.</title>
        <authorList>
            <person name="Quesneville H."/>
            <person name="Bergman C.M."/>
            <person name="Andrieu O."/>
            <person name="Autard D."/>
            <person name="Nouaud D."/>
            <person name="Ashburner M."/>
            <person name="Anxolabehere D."/>
        </authorList>
    </citation>
    <scope>NUCLEOTIDE SEQUENCE [LARGE SCALE GENOMIC DNA]</scope>
    <source>
        <strain evidence="19">Berkeley</strain>
    </source>
</reference>
<feature type="binding site" evidence="14">
    <location>
        <begin position="96"/>
        <end position="98"/>
    </location>
    <ligand>
        <name>NADP(+)</name>
        <dbReference type="ChEBI" id="CHEBI:58349"/>
    </ligand>
</feature>
<keyword evidence="7 10" id="KW-0521">NADP</keyword>
<keyword evidence="6 10" id="KW-0460">Magnesium</keyword>
<evidence type="ECO:0000256" key="3">
    <source>
        <dbReference type="ARBA" id="ARBA00022435"/>
    </source>
</evidence>
<dbReference type="InterPro" id="IPR024084">
    <property type="entry name" value="IsoPropMal-DH-like_dom"/>
</dbReference>
<dbReference type="EMBL" id="AE014296">
    <property type="protein sequence ID" value="AAN12002.1"/>
    <property type="molecule type" value="Genomic_DNA"/>
</dbReference>
<dbReference type="Gene3D" id="3.40.718.10">
    <property type="entry name" value="Isopropylmalate Dehydrogenase"/>
    <property type="match status" value="1"/>
</dbReference>
<feature type="binding site" evidence="12">
    <location>
        <begin position="115"/>
        <end position="121"/>
    </location>
    <ligand>
        <name>D-threo-isocitrate</name>
        <dbReference type="ChEBI" id="CHEBI:15562"/>
    </ligand>
</feature>
<protein>
    <recommendedName>
        <fullName evidence="10">Isocitrate dehydrogenase [NADP]</fullName>
        <ecNumber evidence="10">1.1.1.42</ecNumber>
    </recommendedName>
</protein>
<dbReference type="DNASU" id="44291"/>
<dbReference type="GO" id="GO:0004450">
    <property type="term" value="F:isocitrate dehydrogenase (NADP+) activity"/>
    <property type="evidence" value="ECO:0000314"/>
    <property type="project" value="FlyBase"/>
</dbReference>
<reference evidence="17" key="10">
    <citation type="submission" date="2009-08" db="EMBL/GenBank/DDBJ databases">
        <authorList>
            <person name="Carlson J."/>
            <person name="Booth B."/>
            <person name="Frise E."/>
            <person name="Park S."/>
            <person name="Wan K."/>
            <person name="Yu C."/>
            <person name="Celniker S."/>
        </authorList>
    </citation>
    <scope>NUCLEOTIDE SEQUENCE</scope>
</reference>
<proteinExistence type="evidence at protein level"/>
<evidence type="ECO:0000256" key="2">
    <source>
        <dbReference type="ARBA" id="ARBA00007769"/>
    </source>
</evidence>
<dbReference type="SMR" id="Q8IQA7"/>
<dbReference type="AlphaFoldDB" id="Q8IQA7"/>
<dbReference type="GO" id="GO:0006097">
    <property type="term" value="P:glyoxylate cycle"/>
    <property type="evidence" value="ECO:0007669"/>
    <property type="project" value="UniProtKB-KW"/>
</dbReference>
<dbReference type="BioGRID-ORCS" id="44291">
    <property type="hits" value="0 hits in 3 CRISPR screens"/>
</dbReference>
<evidence type="ECO:0000256" key="7">
    <source>
        <dbReference type="ARBA" id="ARBA00022857"/>
    </source>
</evidence>
<keyword evidence="19" id="KW-1185">Reference proteome</keyword>
<dbReference type="SUPFAM" id="SSF53659">
    <property type="entry name" value="Isocitrate/Isopropylmalate dehydrogenase-like"/>
    <property type="match status" value="1"/>
</dbReference>
<evidence type="ECO:0000256" key="10">
    <source>
        <dbReference type="PIRNR" id="PIRNR000108"/>
    </source>
</evidence>
<reference evidence="16" key="14">
    <citation type="submission" date="2022-11" db="EMBL/GenBank/DDBJ databases">
        <title>Drosophila melanogaster release 4 sequence.</title>
        <authorList>
            <consortium name="Berkeley Drosophila Genome Project"/>
            <person name="Celniker S."/>
            <person name="Carlson J."/>
            <person name="Wan K."/>
            <person name="Pfeiffer B."/>
            <person name="Frise E."/>
            <person name="George R."/>
            <person name="Hoskins R."/>
            <person name="Stapleton M."/>
            <person name="Pacleb J."/>
            <person name="Park S."/>
            <person name="Svirskas R."/>
            <person name="Smith E."/>
            <person name="Yu C."/>
            <person name="Rubin G."/>
        </authorList>
    </citation>
    <scope>NUCLEOTIDE SEQUENCE</scope>
</reference>
<reference evidence="19" key="2">
    <citation type="journal article" date="2002" name="Genome Biol.">
        <title>Finishing a whole-genome shotgun: release 3 of the Drosophila melanogaster euchromatic genome sequence.</title>
        <authorList>
            <person name="Celniker S.E."/>
            <person name="Wheeler D.A."/>
            <person name="Kronmiller B."/>
            <person name="Carlson J.W."/>
            <person name="Halpern A."/>
            <person name="Patel S."/>
            <person name="Adams M."/>
            <person name="Champe M."/>
            <person name="Dugan S.P."/>
            <person name="Frise E."/>
            <person name="Hodgson A."/>
            <person name="George R.A."/>
            <person name="Hoskins R.A."/>
            <person name="Laverty T."/>
            <person name="Muzny D.M."/>
            <person name="Nelson C.R."/>
            <person name="Pacleb J.M."/>
            <person name="Park S."/>
            <person name="Pfeiffer B.D."/>
            <person name="Richards S."/>
            <person name="Sodergren E.J."/>
            <person name="Svirskas R."/>
            <person name="Tabor P.E."/>
            <person name="Wan K."/>
            <person name="Stapleton M."/>
            <person name="Sutton G.G."/>
            <person name="Venter C."/>
            <person name="Weinstock G."/>
            <person name="Scherer S.E."/>
            <person name="Myers E.W."/>
            <person name="Gibbs R.A."/>
            <person name="Rubin G.M."/>
        </authorList>
    </citation>
    <scope>NUCLEOTIDE SEQUENCE [LARGE SCALE GENOMIC DNA]</scope>
    <source>
        <strain evidence="19">Berkeley</strain>
    </source>
</reference>
<feature type="binding site" evidence="12">
    <location>
        <position position="98"/>
    </location>
    <ligand>
        <name>D-threo-isocitrate</name>
        <dbReference type="ChEBI" id="CHEBI:15562"/>
    </ligand>
</feature>
<dbReference type="Bgee" id="FBgn0001248">
    <property type="expression patterns" value="Expressed in crop (Drosophila) and 244 other cell types or tissues"/>
</dbReference>
<dbReference type="OMA" id="HGTVQRH"/>
<feature type="binding site" evidence="13">
    <location>
        <position position="294"/>
    </location>
    <ligand>
        <name>Mn(2+)</name>
        <dbReference type="ChEBI" id="CHEBI:29035"/>
    </ligand>
</feature>
<dbReference type="IntAct" id="Q8IQA7">
    <property type="interactions" value="2"/>
</dbReference>
<dbReference type="EC" id="1.1.1.42" evidence="10"/>
<dbReference type="GO" id="GO:0006102">
    <property type="term" value="P:isocitrate metabolic process"/>
    <property type="evidence" value="ECO:0000314"/>
    <property type="project" value="FlyBase"/>
</dbReference>
<reference evidence="16" key="15">
    <citation type="submission" date="2022-11" db="EMBL/GenBank/DDBJ databases">
        <authorList>
            <consortium name="FlyBase"/>
        </authorList>
    </citation>
    <scope>NUCLEOTIDE SEQUENCE</scope>
</reference>
<evidence type="ECO:0000313" key="17">
    <source>
        <dbReference type="EMBL" id="ACU24746.1"/>
    </source>
</evidence>
<feature type="binding site" evidence="14">
    <location>
        <begin position="329"/>
        <end position="334"/>
    </location>
    <ligand>
        <name>NADP(+)</name>
        <dbReference type="ChEBI" id="CHEBI:58349"/>
    </ligand>
</feature>